<name>A0A343KK31_9CAUD</name>
<dbReference type="EMBL" id="MF623055">
    <property type="protein sequence ID" value="ATI16294.1"/>
    <property type="molecule type" value="Genomic_DNA"/>
</dbReference>
<evidence type="ECO:0000256" key="5">
    <source>
        <dbReference type="SAM" id="Coils"/>
    </source>
</evidence>
<dbReference type="PANTHER" id="PTHR32294">
    <property type="entry name" value="DNA POLYMERASE III SUBUNIT ALPHA"/>
    <property type="match status" value="1"/>
</dbReference>
<keyword evidence="9" id="KW-1185">Reference proteome</keyword>
<evidence type="ECO:0000259" key="7">
    <source>
        <dbReference type="Pfam" id="PF17657"/>
    </source>
</evidence>
<dbReference type="Gene3D" id="3.20.20.140">
    <property type="entry name" value="Metal-dependent hydrolases"/>
    <property type="match status" value="1"/>
</dbReference>
<gene>
    <name evidence="8" type="ORF">BrSP1_75</name>
</gene>
<evidence type="ECO:0000313" key="9">
    <source>
        <dbReference type="Proteomes" id="UP000263090"/>
    </source>
</evidence>
<dbReference type="Pfam" id="PF17657">
    <property type="entry name" value="DNA_pol3_finger"/>
    <property type="match status" value="1"/>
</dbReference>
<evidence type="ECO:0000259" key="6">
    <source>
        <dbReference type="Pfam" id="PF07733"/>
    </source>
</evidence>
<evidence type="ECO:0000313" key="8">
    <source>
        <dbReference type="EMBL" id="ATI16294.1"/>
    </source>
</evidence>
<feature type="domain" description="Bacterial DNA polymerase III alpha subunit NTPase" evidence="6">
    <location>
        <begin position="294"/>
        <end position="535"/>
    </location>
</feature>
<evidence type="ECO:0000256" key="1">
    <source>
        <dbReference type="ARBA" id="ARBA00022679"/>
    </source>
</evidence>
<feature type="domain" description="DNA polymerase III alpha subunit finger" evidence="7">
    <location>
        <begin position="544"/>
        <end position="696"/>
    </location>
</feature>
<dbReference type="InterPro" id="IPR040982">
    <property type="entry name" value="DNA_pol3_finger"/>
</dbReference>
<feature type="coiled-coil region" evidence="5">
    <location>
        <begin position="860"/>
        <end position="887"/>
    </location>
</feature>
<dbReference type="InterPro" id="IPR011708">
    <property type="entry name" value="DNA_pol3_alpha_NTPase_dom"/>
</dbReference>
<organism evidence="8 9">
    <name type="scientific">Pseudomonas phage BrSP1</name>
    <dbReference type="NCBI Taxonomy" id="2029635"/>
    <lineage>
        <taxon>Viruses</taxon>
        <taxon>Duplodnaviria</taxon>
        <taxon>Heunggongvirae</taxon>
        <taxon>Uroviricota</taxon>
        <taxon>Caudoviricetes</taxon>
        <taxon>Lindbergviridae</taxon>
        <taxon>Pbunavirus</taxon>
        <taxon>Pbunavirus BrSP1</taxon>
    </lineage>
</organism>
<evidence type="ECO:0000256" key="3">
    <source>
        <dbReference type="ARBA" id="ARBA00022705"/>
    </source>
</evidence>
<keyword evidence="5" id="KW-0175">Coiled coil</keyword>
<keyword evidence="3" id="KW-0235">DNA replication</keyword>
<dbReference type="Pfam" id="PF07733">
    <property type="entry name" value="DNA_pol3_alpha"/>
    <property type="match status" value="1"/>
</dbReference>
<reference evidence="8 9" key="1">
    <citation type="submission" date="2017-08" db="EMBL/GenBank/DDBJ databases">
        <title>Complete genome sequence of a Pseudomonas aeruginosa-infecting phage isolated in a water treatment utility located in Sao Paulo, Brazil.</title>
        <authorList>
            <person name="Ardisson-Araujo D.M.P."/>
            <person name="Melo F.L."/>
            <person name="Ribeiro B.M."/>
            <person name="Wolff J.L."/>
        </authorList>
    </citation>
    <scope>NUCLEOTIDE SEQUENCE [LARGE SCALE GENOMIC DNA]</scope>
</reference>
<accession>A0A343KK31</accession>
<evidence type="ECO:0000256" key="2">
    <source>
        <dbReference type="ARBA" id="ARBA00022695"/>
    </source>
</evidence>
<keyword evidence="1" id="KW-0808">Transferase</keyword>
<dbReference type="GO" id="GO:0003887">
    <property type="term" value="F:DNA-directed DNA polymerase activity"/>
    <property type="evidence" value="ECO:0007669"/>
    <property type="project" value="UniProtKB-KW"/>
</dbReference>
<keyword evidence="2" id="KW-0548">Nucleotidyltransferase</keyword>
<dbReference type="Proteomes" id="UP000263090">
    <property type="component" value="Segment"/>
</dbReference>
<dbReference type="GO" id="GO:0006260">
    <property type="term" value="P:DNA replication"/>
    <property type="evidence" value="ECO:0007669"/>
    <property type="project" value="UniProtKB-KW"/>
</dbReference>
<sequence>MRPICTETPGARRRAAAPRSLQAHGRISGISSNGGRIMSFPQLRVRSGYSYGAAYGRFPEIIERAKEIESPFVAIVDDGTWGHVRWEQAATKAELPRGFGMEIPIKCADDGEKELKLKAWVLAKETKKFYRLTSKSVQNQGLTPQEFQEADGVIKFAGEAYAHLDLAGIDYIDINPASMVAAHGAMETSRAFGKPVVITSYNDMPSIDHADFASAWKVRESVGLRHIATEEELWSRLRHIMTREEFDAAAANTRAVVEQLADVKLAKAPMIHLDGDIVALAREGQAYRLSRGHIKEWTQEYEDRFQEEIKQIQLKDFDSYFLVVADLVAFAKKHMLVGPARGSSAGSLVCYLLGITEVDPLPHRLLFQRFIDISRSDLPDIDIDFADTHRYLVFEYLQQKYGTWNVVKLGNINTLKAASVIAHVGKRFGIPFHDTDNIKNSIIEYTSADERYGKGLEDTFEKTQPGRDFREKYEIASACMGDLEIHPSHSGVHAAGILVCNDEVINFCTVTSEGVAQLDKPDSEYLNLLKIDALGLRTLGVIQDANCVTAQELYDLPLNDKAVLDVLNEDKMSGIFQFEGQAVRSVANAINITAFENIDHITALARPGPLSSGMATKYIERVAGREPVTYTIPQVEQYLSGTYGVFLYQEQIMSIVKDIGQFDWEQTSAIRKAMSARKGEEFFNKRRELFIEGAKTIGVAPEDAHRVWQEMVTFGAWGFNRSHSVSYAVVTYWTCYMKRYHRLEYAAACLRAAKDDQQTVSILRELAKEGVEYTALDPEHSELNWVVADGRLIGGIMNAKGFGPAKAERFLRLREEVKAARIALANCPISAQDVEDKTADVAALEAQILSAKISQDKELEKLLKADLKELKADLKELKAQYKELAGTHLKTLQDWEKVAASLSNSEVQFADLNEAHTLWGHAYDNPELVGVTSGNPIQNIRDIRDGDDGLVIVKMVKKVLSDENEPIRQKKRADQGKNPVYKGQSQFLDIMCVDDSVDQPIRFRIRPEKYLQYGKQIAEGTPTGAWFLIKGWRLSGIDMFIVKAVKRILTEREKSKLAAQAEKVSKEGEGDE</sequence>
<protein>
    <submittedName>
        <fullName evidence="8">Uncharacterized protein</fullName>
    </submittedName>
</protein>
<evidence type="ECO:0000256" key="4">
    <source>
        <dbReference type="ARBA" id="ARBA00022932"/>
    </source>
</evidence>
<keyword evidence="4" id="KW-0239">DNA-directed DNA polymerase</keyword>
<proteinExistence type="predicted"/>
<dbReference type="InterPro" id="IPR004805">
    <property type="entry name" value="DnaE2/DnaE/PolC"/>
</dbReference>
<dbReference type="GO" id="GO:0008408">
    <property type="term" value="F:3'-5' exonuclease activity"/>
    <property type="evidence" value="ECO:0007669"/>
    <property type="project" value="InterPro"/>
</dbReference>